<dbReference type="SUPFAM" id="SSF53254">
    <property type="entry name" value="Phosphoglycerate mutase-like"/>
    <property type="match status" value="1"/>
</dbReference>
<evidence type="ECO:0008006" key="7">
    <source>
        <dbReference type="Google" id="ProtNLM"/>
    </source>
</evidence>
<dbReference type="PANTHER" id="PTHR11567">
    <property type="entry name" value="ACID PHOSPHATASE-RELATED"/>
    <property type="match status" value="1"/>
</dbReference>
<feature type="signal peptide" evidence="4">
    <location>
        <begin position="1"/>
        <end position="23"/>
    </location>
</feature>
<accession>A0A0D2MU30</accession>
<name>A0A0D2MU30_9CHLO</name>
<dbReference type="Gene3D" id="3.40.50.1240">
    <property type="entry name" value="Phosphoglycerate mutase-like"/>
    <property type="match status" value="1"/>
</dbReference>
<evidence type="ECO:0000313" key="6">
    <source>
        <dbReference type="Proteomes" id="UP000054498"/>
    </source>
</evidence>
<dbReference type="AlphaFoldDB" id="A0A0D2MU30"/>
<evidence type="ECO:0000256" key="3">
    <source>
        <dbReference type="SAM" id="Phobius"/>
    </source>
</evidence>
<gene>
    <name evidence="5" type="ORF">MNEG_3940</name>
</gene>
<organism evidence="5 6">
    <name type="scientific">Monoraphidium neglectum</name>
    <dbReference type="NCBI Taxonomy" id="145388"/>
    <lineage>
        <taxon>Eukaryota</taxon>
        <taxon>Viridiplantae</taxon>
        <taxon>Chlorophyta</taxon>
        <taxon>core chlorophytes</taxon>
        <taxon>Chlorophyceae</taxon>
        <taxon>CS clade</taxon>
        <taxon>Sphaeropleales</taxon>
        <taxon>Selenastraceae</taxon>
        <taxon>Monoraphidium</taxon>
    </lineage>
</organism>
<feature type="chain" id="PRO_5002259104" description="Acid phosphatase" evidence="4">
    <location>
        <begin position="24"/>
        <end position="509"/>
    </location>
</feature>
<dbReference type="Proteomes" id="UP000054498">
    <property type="component" value="Unassembled WGS sequence"/>
</dbReference>
<keyword evidence="4" id="KW-0732">Signal</keyword>
<dbReference type="InterPro" id="IPR050645">
    <property type="entry name" value="Histidine_acid_phosphatase"/>
</dbReference>
<keyword evidence="1" id="KW-0378">Hydrolase</keyword>
<feature type="transmembrane region" description="Helical" evidence="3">
    <location>
        <begin position="458"/>
        <end position="481"/>
    </location>
</feature>
<keyword evidence="3" id="KW-1133">Transmembrane helix</keyword>
<sequence length="509" mass="52159">MQLALPFALLLALAAAAPQAAQGEVVLVWAVTRHGARNVLPKNATLGEDEATGGPTLLPQGINGSRAAGAAFRDRYLAHPSCALTKTCLSLPGAEIYGLVNTAGVGFSNYDTLVRSSSLDRTIKSAAAFLSGAFPTAAPAPAAAASGAAGVQAVSQSFVSQLPPIYTVADTEDWTVRAYTKCSLPDAPSGTQPAIRAGPLAKDRLLQWFQSDEFTAKEAETKATREAVGARAPNLDVSLTNWWNVFDAFNVWRKYGVGDAMPDIPATQFKQVSAIAEWLETAKMRSNLTGNGLGGPLLGDIIARLQAAADAVTAGDRLPWLATLPATSAVLAFELHHGPWNGSATGHLLAVRLVFQNGPNAEYQAVPLPQCSTGGAAASDTAAAAAAEALAGPGACELSAFSRAYGGAGIDKLGAWCEACRNNQTNGCVAYRARQGGANGAAAVQGAGGAGGGEAWKIAVSVVASVAGTAALAAAAFALFLRKERSKRRPMHSAPLVGDEKPGAFANTL</sequence>
<dbReference type="EMBL" id="KK100740">
    <property type="protein sequence ID" value="KIZ04017.1"/>
    <property type="molecule type" value="Genomic_DNA"/>
</dbReference>
<evidence type="ECO:0000256" key="4">
    <source>
        <dbReference type="SAM" id="SignalP"/>
    </source>
</evidence>
<dbReference type="STRING" id="145388.A0A0D2MU30"/>
<protein>
    <recommendedName>
        <fullName evidence="7">Acid phosphatase</fullName>
    </recommendedName>
</protein>
<reference evidence="5 6" key="1">
    <citation type="journal article" date="2013" name="BMC Genomics">
        <title>Reconstruction of the lipid metabolism for the microalga Monoraphidium neglectum from its genome sequence reveals characteristics suitable for biofuel production.</title>
        <authorList>
            <person name="Bogen C."/>
            <person name="Al-Dilaimi A."/>
            <person name="Albersmeier A."/>
            <person name="Wichmann J."/>
            <person name="Grundmann M."/>
            <person name="Rupp O."/>
            <person name="Lauersen K.J."/>
            <person name="Blifernez-Klassen O."/>
            <person name="Kalinowski J."/>
            <person name="Goesmann A."/>
            <person name="Mussgnug J.H."/>
            <person name="Kruse O."/>
        </authorList>
    </citation>
    <scope>NUCLEOTIDE SEQUENCE [LARGE SCALE GENOMIC DNA]</scope>
    <source>
        <strain evidence="5 6">SAG 48.87</strain>
    </source>
</reference>
<evidence type="ECO:0000256" key="2">
    <source>
        <dbReference type="SAM" id="MobiDB-lite"/>
    </source>
</evidence>
<dbReference type="GO" id="GO:0016791">
    <property type="term" value="F:phosphatase activity"/>
    <property type="evidence" value="ECO:0007669"/>
    <property type="project" value="TreeGrafter"/>
</dbReference>
<keyword evidence="3" id="KW-0472">Membrane</keyword>
<keyword evidence="6" id="KW-1185">Reference proteome</keyword>
<dbReference type="InterPro" id="IPR029033">
    <property type="entry name" value="His_PPase_superfam"/>
</dbReference>
<proteinExistence type="predicted"/>
<dbReference type="RefSeq" id="XP_013903036.1">
    <property type="nucleotide sequence ID" value="XM_014047582.1"/>
</dbReference>
<dbReference type="GeneID" id="25736818"/>
<dbReference type="OrthoDB" id="258392at2759"/>
<evidence type="ECO:0000256" key="1">
    <source>
        <dbReference type="ARBA" id="ARBA00022801"/>
    </source>
</evidence>
<dbReference type="KEGG" id="mng:MNEG_3940"/>
<keyword evidence="3" id="KW-0812">Transmembrane</keyword>
<evidence type="ECO:0000313" key="5">
    <source>
        <dbReference type="EMBL" id="KIZ04017.1"/>
    </source>
</evidence>
<feature type="region of interest" description="Disordered" evidence="2">
    <location>
        <begin position="490"/>
        <end position="509"/>
    </location>
</feature>
<dbReference type="PANTHER" id="PTHR11567:SF110">
    <property type="entry name" value="2-PHOSPHOXYLOSE PHOSPHATASE 1"/>
    <property type="match status" value="1"/>
</dbReference>